<dbReference type="OMA" id="AVECTKP"/>
<evidence type="ECO:0008006" key="6">
    <source>
        <dbReference type="Google" id="ProtNLM"/>
    </source>
</evidence>
<protein>
    <recommendedName>
        <fullName evidence="6">Leucine-rich immune protein (Short)</fullName>
    </recommendedName>
</protein>
<dbReference type="SUPFAM" id="SSF52058">
    <property type="entry name" value="L domain-like"/>
    <property type="match status" value="1"/>
</dbReference>
<evidence type="ECO:0000256" key="1">
    <source>
        <dbReference type="ARBA" id="ARBA00022614"/>
    </source>
</evidence>
<dbReference type="SMART" id="SM00369">
    <property type="entry name" value="LRR_TYP"/>
    <property type="match status" value="4"/>
</dbReference>
<evidence type="ECO:0000313" key="5">
    <source>
        <dbReference type="Proteomes" id="UP000076408"/>
    </source>
</evidence>
<reference evidence="4" key="2">
    <citation type="submission" date="2020-05" db="UniProtKB">
        <authorList>
            <consortium name="EnsemblMetazoa"/>
        </authorList>
    </citation>
    <scope>IDENTIFICATION</scope>
    <source>
        <strain evidence="4">Indian</strain>
    </source>
</reference>
<keyword evidence="5" id="KW-1185">Reference proteome</keyword>
<dbReference type="VEuPathDB" id="VectorBase:ASTEI20_037306"/>
<dbReference type="PROSITE" id="PS51450">
    <property type="entry name" value="LRR"/>
    <property type="match status" value="1"/>
</dbReference>
<dbReference type="InterPro" id="IPR003591">
    <property type="entry name" value="Leu-rich_rpt_typical-subtyp"/>
</dbReference>
<accession>A0A182XYU5</accession>
<dbReference type="EnsemblMetazoa" id="ASTEI01381-RA">
    <property type="protein sequence ID" value="ASTEI01381-PA"/>
    <property type="gene ID" value="ASTEI01381"/>
</dbReference>
<name>A0A182XYU5_ANOST</name>
<dbReference type="InterPro" id="IPR032675">
    <property type="entry name" value="LRR_dom_sf"/>
</dbReference>
<keyword evidence="3" id="KW-0677">Repeat</keyword>
<dbReference type="VEuPathDB" id="VectorBase:ASTEI01381"/>
<dbReference type="PANTHER" id="PTHR24373">
    <property type="entry name" value="SLIT RELATED LEUCINE-RICH REPEAT NEURONAL PROTEIN"/>
    <property type="match status" value="1"/>
</dbReference>
<evidence type="ECO:0000256" key="3">
    <source>
        <dbReference type="ARBA" id="ARBA00022737"/>
    </source>
</evidence>
<dbReference type="VEuPathDB" id="VectorBase:ASTE005917"/>
<keyword evidence="1" id="KW-0433">Leucine-rich repeat</keyword>
<dbReference type="Proteomes" id="UP000076408">
    <property type="component" value="Unassembled WGS sequence"/>
</dbReference>
<dbReference type="AlphaFoldDB" id="A0A182XYU5"/>
<keyword evidence="2" id="KW-0732">Signal</keyword>
<dbReference type="InterPro" id="IPR050328">
    <property type="entry name" value="Dev_Immune_Receptor"/>
</dbReference>
<evidence type="ECO:0000313" key="4">
    <source>
        <dbReference type="EnsemblMetazoa" id="ASTEI01381-PA"/>
    </source>
</evidence>
<dbReference type="InterPro" id="IPR001611">
    <property type="entry name" value="Leu-rich_rpt"/>
</dbReference>
<sequence length="463" mass="51843">MKHSGPMLLVALFLGSVWVAASASSTSAVECTKPRGTVCIIQALPASKSNDKTAVQFPDLSRRKVLKVLEGTLSNLSEPIALTLTVRILWMEELGMENAFVAPGFEELHLRANRLTTLETKSGSSFALKLLDVRQNRLKSAAQLEPFVQLEELHLDDNHLEQLDMSVFARMPNLRVLSAAGNGLTRIVPPISMLVLNELVTLSLGHNRLSSMEMKHLQLPSLRTLRLSNNSLEELAGLDGFEQFFDLQKMELAGNRWSCGWLLHALGNITVRRPSSDATASAGVTLDADANCSIEKVHGICCSITPMAGQPEGHLFVQEIGQVRVAIEQIDRRHEAFLRARTDTLNELKKTLQTQLDDLQSFFADQENESERAAVRATQIVQKERQLRDRYVTVSSATGDAERIEQERKRLLHFMVDMKNRLLRQAIETDSLWVQANAEKANIERLFEERPHPTPRPNVESFQ</sequence>
<dbReference type="STRING" id="30069.A0A182XYU5"/>
<dbReference type="PANTHER" id="PTHR24373:SF275">
    <property type="entry name" value="TIR DOMAIN-CONTAINING PROTEIN"/>
    <property type="match status" value="1"/>
</dbReference>
<reference evidence="5" key="1">
    <citation type="journal article" date="2014" name="Genome Biol.">
        <title>Genome analysis of a major urban malaria vector mosquito, Anopheles stephensi.</title>
        <authorList>
            <person name="Jiang X."/>
            <person name="Peery A."/>
            <person name="Hall A.B."/>
            <person name="Sharma A."/>
            <person name="Chen X.G."/>
            <person name="Waterhouse R.M."/>
            <person name="Komissarov A."/>
            <person name="Riehle M.M."/>
            <person name="Shouche Y."/>
            <person name="Sharakhova M.V."/>
            <person name="Lawson D."/>
            <person name="Pakpour N."/>
            <person name="Arensburger P."/>
            <person name="Davidson V.L."/>
            <person name="Eiglmeier K."/>
            <person name="Emrich S."/>
            <person name="George P."/>
            <person name="Kennedy R.C."/>
            <person name="Mane S.P."/>
            <person name="Maslen G."/>
            <person name="Oringanje C."/>
            <person name="Qi Y."/>
            <person name="Settlage R."/>
            <person name="Tojo M."/>
            <person name="Tubio J.M."/>
            <person name="Unger M.F."/>
            <person name="Wang B."/>
            <person name="Vernick K.D."/>
            <person name="Ribeiro J.M."/>
            <person name="James A.A."/>
            <person name="Michel K."/>
            <person name="Riehle M.A."/>
            <person name="Luckhart S."/>
            <person name="Sharakhov I.V."/>
            <person name="Tu Z."/>
        </authorList>
    </citation>
    <scope>NUCLEOTIDE SEQUENCE [LARGE SCALE GENOMIC DNA]</scope>
    <source>
        <strain evidence="5">Indian</strain>
    </source>
</reference>
<evidence type="ECO:0000256" key="2">
    <source>
        <dbReference type="ARBA" id="ARBA00022729"/>
    </source>
</evidence>
<dbReference type="Gene3D" id="3.80.10.10">
    <property type="entry name" value="Ribonuclease Inhibitor"/>
    <property type="match status" value="1"/>
</dbReference>
<proteinExistence type="predicted"/>
<organism evidence="4 5">
    <name type="scientific">Anopheles stephensi</name>
    <name type="common">Indo-Pakistan malaria mosquito</name>
    <dbReference type="NCBI Taxonomy" id="30069"/>
    <lineage>
        <taxon>Eukaryota</taxon>
        <taxon>Metazoa</taxon>
        <taxon>Ecdysozoa</taxon>
        <taxon>Arthropoda</taxon>
        <taxon>Hexapoda</taxon>
        <taxon>Insecta</taxon>
        <taxon>Pterygota</taxon>
        <taxon>Neoptera</taxon>
        <taxon>Endopterygota</taxon>
        <taxon>Diptera</taxon>
        <taxon>Nematocera</taxon>
        <taxon>Culicoidea</taxon>
        <taxon>Culicidae</taxon>
        <taxon>Anophelinae</taxon>
        <taxon>Anopheles</taxon>
    </lineage>
</organism>